<accession>A0ABV8KK51</accession>
<gene>
    <name evidence="2" type="ORF">ACFOX0_10570</name>
</gene>
<proteinExistence type="predicted"/>
<dbReference type="Proteomes" id="UP001595868">
    <property type="component" value="Unassembled WGS sequence"/>
</dbReference>
<evidence type="ECO:0000313" key="3">
    <source>
        <dbReference type="Proteomes" id="UP001595868"/>
    </source>
</evidence>
<feature type="transmembrane region" description="Helical" evidence="1">
    <location>
        <begin position="29"/>
        <end position="51"/>
    </location>
</feature>
<comment type="caution">
    <text evidence="2">The sequence shown here is derived from an EMBL/GenBank/DDBJ whole genome shotgun (WGS) entry which is preliminary data.</text>
</comment>
<keyword evidence="1" id="KW-1133">Transmembrane helix</keyword>
<sequence length="133" mass="15216">MSMVVPATWLWRLRHPVGRFLHRYLLRPLGVAVAWVWRYTVVALFRGLVAIGRLGYRYLLRPVGLAVAWAWRHTAVPLFRGVVFLLRVTVVAPARWTYRAVLAPAGRWLRDDILRPIGAAVREVLTALGVRRG</sequence>
<evidence type="ECO:0008006" key="4">
    <source>
        <dbReference type="Google" id="ProtNLM"/>
    </source>
</evidence>
<protein>
    <recommendedName>
        <fullName evidence="4">Polyketide cyclase / dehydrase and lipid transport</fullName>
    </recommendedName>
</protein>
<dbReference type="EMBL" id="JBHSBN010000005">
    <property type="protein sequence ID" value="MFC4106379.1"/>
    <property type="molecule type" value="Genomic_DNA"/>
</dbReference>
<dbReference type="RefSeq" id="WP_377544144.1">
    <property type="nucleotide sequence ID" value="NZ_JBHSBN010000005.1"/>
</dbReference>
<keyword evidence="1" id="KW-0472">Membrane</keyword>
<evidence type="ECO:0000256" key="1">
    <source>
        <dbReference type="SAM" id="Phobius"/>
    </source>
</evidence>
<evidence type="ECO:0000313" key="2">
    <source>
        <dbReference type="EMBL" id="MFC4106379.1"/>
    </source>
</evidence>
<organism evidence="2 3">
    <name type="scientific">Micromonospora zhanjiangensis</name>
    <dbReference type="NCBI Taxonomy" id="1522057"/>
    <lineage>
        <taxon>Bacteria</taxon>
        <taxon>Bacillati</taxon>
        <taxon>Actinomycetota</taxon>
        <taxon>Actinomycetes</taxon>
        <taxon>Micromonosporales</taxon>
        <taxon>Micromonosporaceae</taxon>
        <taxon>Micromonospora</taxon>
    </lineage>
</organism>
<keyword evidence="1" id="KW-0812">Transmembrane</keyword>
<keyword evidence="3" id="KW-1185">Reference proteome</keyword>
<name>A0ABV8KK51_9ACTN</name>
<reference evidence="3" key="1">
    <citation type="journal article" date="2019" name="Int. J. Syst. Evol. Microbiol.">
        <title>The Global Catalogue of Microorganisms (GCM) 10K type strain sequencing project: providing services to taxonomists for standard genome sequencing and annotation.</title>
        <authorList>
            <consortium name="The Broad Institute Genomics Platform"/>
            <consortium name="The Broad Institute Genome Sequencing Center for Infectious Disease"/>
            <person name="Wu L."/>
            <person name="Ma J."/>
        </authorList>
    </citation>
    <scope>NUCLEOTIDE SEQUENCE [LARGE SCALE GENOMIC DNA]</scope>
    <source>
        <strain evidence="3">2902at01</strain>
    </source>
</reference>